<dbReference type="Proteomes" id="UP000037035">
    <property type="component" value="Unassembled WGS sequence"/>
</dbReference>
<gene>
    <name evidence="1" type="ORF">VP01_26g3</name>
</gene>
<dbReference type="VEuPathDB" id="FungiDB:VP01_26g3"/>
<comment type="caution">
    <text evidence="1">The sequence shown here is derived from an EMBL/GenBank/DDBJ whole genome shotgun (WGS) entry which is preliminary data.</text>
</comment>
<name>A0A0L6V3M1_9BASI</name>
<sequence>MAQLLHLSASEAFFKTYHPTSFLGLFPRLKNSNKHFCATGIPSIIIQTDNSLSQQPCIVFLSLGSHSHHHPQFKISVLNPSIVTSTSLACFNASVVTRGPTLLRRALKYFLKLLPFINGSLQEIHYVSFFQTNLINNQIKTSICLTILSFPCRMSFFGIINRKDFQAINPIDCILLVLLAELICSNTIKEARLLDKYLFLLLFFSNTIQGHSFLVFSYFFFDHPKHEPPPKEKKRKKRQSSHDIEYDQIKPKKEVYFPTLFLKSRVVKKENKMLRKDQSALAHKFLLSQTCNLLMHEYQNKQRKGIYIYKCHLLKMSYNLTPMIKQSNRGRFHLIQVFIFEKKKEKRKEIPAEEKREIEGRIWKSIR</sequence>
<protein>
    <submittedName>
        <fullName evidence="1">Uncharacterized protein</fullName>
    </submittedName>
</protein>
<accession>A0A0L6V3M1</accession>
<organism evidence="1 2">
    <name type="scientific">Puccinia sorghi</name>
    <dbReference type="NCBI Taxonomy" id="27349"/>
    <lineage>
        <taxon>Eukaryota</taxon>
        <taxon>Fungi</taxon>
        <taxon>Dikarya</taxon>
        <taxon>Basidiomycota</taxon>
        <taxon>Pucciniomycotina</taxon>
        <taxon>Pucciniomycetes</taxon>
        <taxon>Pucciniales</taxon>
        <taxon>Pucciniaceae</taxon>
        <taxon>Puccinia</taxon>
    </lineage>
</organism>
<dbReference type="EMBL" id="LAVV01007613">
    <property type="protein sequence ID" value="KNZ55356.1"/>
    <property type="molecule type" value="Genomic_DNA"/>
</dbReference>
<proteinExistence type="predicted"/>
<evidence type="ECO:0000313" key="1">
    <source>
        <dbReference type="EMBL" id="KNZ55356.1"/>
    </source>
</evidence>
<reference evidence="1 2" key="1">
    <citation type="submission" date="2015-08" db="EMBL/GenBank/DDBJ databases">
        <title>Next Generation Sequencing and Analysis of the Genome of Puccinia sorghi L Schw, the Causal Agent of Maize Common Rust.</title>
        <authorList>
            <person name="Rochi L."/>
            <person name="Burguener G."/>
            <person name="Darino M."/>
            <person name="Turjanski A."/>
            <person name="Kreff E."/>
            <person name="Dieguez M.J."/>
            <person name="Sacco F."/>
        </authorList>
    </citation>
    <scope>NUCLEOTIDE SEQUENCE [LARGE SCALE GENOMIC DNA]</scope>
    <source>
        <strain evidence="1 2">RO10H11247</strain>
    </source>
</reference>
<dbReference type="AlphaFoldDB" id="A0A0L6V3M1"/>
<evidence type="ECO:0000313" key="2">
    <source>
        <dbReference type="Proteomes" id="UP000037035"/>
    </source>
</evidence>
<keyword evidence="2" id="KW-1185">Reference proteome</keyword>